<evidence type="ECO:0000313" key="1">
    <source>
        <dbReference type="EMBL" id="CAF4519013.1"/>
    </source>
</evidence>
<proteinExistence type="predicted"/>
<name>A0A820WL95_9BILA</name>
<gene>
    <name evidence="1" type="ORF">OVN521_LOCUS41737</name>
</gene>
<organism evidence="1 2">
    <name type="scientific">Rotaria magnacalcarata</name>
    <dbReference type="NCBI Taxonomy" id="392030"/>
    <lineage>
        <taxon>Eukaryota</taxon>
        <taxon>Metazoa</taxon>
        <taxon>Spiralia</taxon>
        <taxon>Gnathifera</taxon>
        <taxon>Rotifera</taxon>
        <taxon>Eurotatoria</taxon>
        <taxon>Bdelloidea</taxon>
        <taxon>Philodinida</taxon>
        <taxon>Philodinidae</taxon>
        <taxon>Rotaria</taxon>
    </lineage>
</organism>
<dbReference type="AlphaFoldDB" id="A0A820WL95"/>
<evidence type="ECO:0000313" key="2">
    <source>
        <dbReference type="Proteomes" id="UP000663866"/>
    </source>
</evidence>
<sequence length="74" mass="8341">TTISNHIPGGPTLDFTITGNNKYHPIAFTEKVFTDEWTKKLSKNNNKTSNEPLITSQKQGLYLTKVEHVEISSH</sequence>
<dbReference type="Proteomes" id="UP000663866">
    <property type="component" value="Unassembled WGS sequence"/>
</dbReference>
<reference evidence="1" key="1">
    <citation type="submission" date="2021-02" db="EMBL/GenBank/DDBJ databases">
        <authorList>
            <person name="Nowell W R."/>
        </authorList>
    </citation>
    <scope>NUCLEOTIDE SEQUENCE</scope>
</reference>
<dbReference type="EMBL" id="CAJOBG010056028">
    <property type="protein sequence ID" value="CAF4519013.1"/>
    <property type="molecule type" value="Genomic_DNA"/>
</dbReference>
<accession>A0A820WL95</accession>
<protein>
    <submittedName>
        <fullName evidence="1">Uncharacterized protein</fullName>
    </submittedName>
</protein>
<feature type="non-terminal residue" evidence="1">
    <location>
        <position position="1"/>
    </location>
</feature>
<comment type="caution">
    <text evidence="1">The sequence shown here is derived from an EMBL/GenBank/DDBJ whole genome shotgun (WGS) entry which is preliminary data.</text>
</comment>
<keyword evidence="2" id="KW-1185">Reference proteome</keyword>